<dbReference type="Pfam" id="PF08447">
    <property type="entry name" value="PAS_3"/>
    <property type="match status" value="1"/>
</dbReference>
<dbReference type="PANTHER" id="PTHR43304">
    <property type="entry name" value="PHYTOCHROME-LIKE PROTEIN CPH1"/>
    <property type="match status" value="1"/>
</dbReference>
<dbReference type="PROSITE" id="PS50112">
    <property type="entry name" value="PAS"/>
    <property type="match status" value="3"/>
</dbReference>
<dbReference type="InterPro" id="IPR003594">
    <property type="entry name" value="HATPase_dom"/>
</dbReference>
<sequence length="1082" mass="121459">MTKLPSLHEQLQPVNKTATNNVRLQQDEHAHQENGNQYKIIFDTIRDGIFVHKISENGQTYPFELVNPAACSMTGYTEAELLQMNPGDLLENEDSKTLCIEEYPDDLHKHNSRLLEAVMLRKNGSRFFTEISVTKVILGGAPCLVCSVQDITLRKATNRNLAESNSRLQLIMDAAHAGIWEWNMQNNVNIWTDELFRLYGLEPDCYEASYDVWRQSIVPEDRDETERNIVEASKKGVEFTAEWRVRPTDGTERWLMSKGTPFRNTEGKVNRYVGIVIDVTQLKLAQMAEIKEQSFRKAIIESIPGTFYMLDAKGRYAGWNAYQRDEIIGKPEHEMPEAAAIESIHPEDRTLTQEKITNVLKNGSVEIVEGRVLLRGGPAFRWFLMTGQRIVFDGNPFLVGTGIDITDRKRIEAVQTFLARTSSAAKTEPFFTALAEYLAACLGMDFVCIGQLDSDGLRMKTLAIWLDGHVKDNLSCAMKDTPSENIQGKEICIHNAGVCDLFPRDPQLQELQAESYIATTLFAHNGSPIGMIRLIGRRPLENPHLARSIMNLVAMRSSGELERLITENSLLQSEKKYRNLFESVPIGLYQSDMEGNIITANQNCLDITRCSKEDREVWFSQDTRASYVDSKDSERFRSLLLKQGYVNGFEARFRRYDGTIAWLSNTAKLIYNEKGGADFINGSFIDITERKQAEEEKTKLETQLQQSQKMELVGRLAGGIAHDFNNMLGVILGNAELALTCETLDKTVINNLQEIVNAANRSSNLTGQLLAFARKQTVNPKIVDLNMLVEEMLNMLRRLIGEDINLIWIPGNSQPMVNIDPSQIDQILVNLCVNARDAITDIGTVTIETATVCFTDTDDDDGTDKRPGDYVMLSVTDTGHGIEKQHHSHIFEPFFTTKETGKGTGLGLATVYGIVKQNEGFIVFESEPQKGSNFRIYLPRDKNRTPLPADEKTDALNITGKETILLVEDEPEILKLCRMILEKKGYSVLAAATPGEAIRIASEPDHKIHLLLTDVIMPEMNVRDLSDKLLSIRPDLKILFMSGYTADNIANHGVLDTGVNFIQKPFTIKALSKKVAAVLAGS</sequence>
<gene>
    <name evidence="11" type="ORF">ASB62_06380</name>
</gene>
<dbReference type="SMART" id="SM00387">
    <property type="entry name" value="HATPase_c"/>
    <property type="match status" value="1"/>
</dbReference>
<dbReference type="SUPFAM" id="SSF52172">
    <property type="entry name" value="CheY-like"/>
    <property type="match status" value="1"/>
</dbReference>
<evidence type="ECO:0000313" key="11">
    <source>
        <dbReference type="EMBL" id="KUL26577.1"/>
    </source>
</evidence>
<dbReference type="InterPro" id="IPR036097">
    <property type="entry name" value="HisK_dim/P_sf"/>
</dbReference>
<proteinExistence type="predicted"/>
<dbReference type="OrthoDB" id="9783713at2"/>
<dbReference type="InterPro" id="IPR001610">
    <property type="entry name" value="PAC"/>
</dbReference>
<dbReference type="InterPro" id="IPR011006">
    <property type="entry name" value="CheY-like_superfamily"/>
</dbReference>
<dbReference type="Pfam" id="PF00072">
    <property type="entry name" value="Response_reg"/>
    <property type="match status" value="1"/>
</dbReference>
<dbReference type="NCBIfam" id="TIGR00229">
    <property type="entry name" value="sensory_box"/>
    <property type="match status" value="4"/>
</dbReference>
<dbReference type="InterPro" id="IPR001789">
    <property type="entry name" value="Sig_transdc_resp-reg_receiver"/>
</dbReference>
<dbReference type="Pfam" id="PF02518">
    <property type="entry name" value="HATPase_c"/>
    <property type="match status" value="1"/>
</dbReference>
<evidence type="ECO:0000256" key="3">
    <source>
        <dbReference type="ARBA" id="ARBA00022553"/>
    </source>
</evidence>
<comment type="catalytic activity">
    <reaction evidence="1">
        <text>ATP + protein L-histidine = ADP + protein N-phospho-L-histidine.</text>
        <dbReference type="EC" id="2.7.13.3"/>
    </reaction>
</comment>
<keyword evidence="4" id="KW-0808">Transferase</keyword>
<keyword evidence="5" id="KW-0418">Kinase</keyword>
<dbReference type="SUPFAM" id="SSF47384">
    <property type="entry name" value="Homodimeric domain of signal transducing histidine kinase"/>
    <property type="match status" value="1"/>
</dbReference>
<feature type="domain" description="PAS" evidence="9">
    <location>
        <begin position="34"/>
        <end position="98"/>
    </location>
</feature>
<evidence type="ECO:0000256" key="5">
    <source>
        <dbReference type="ARBA" id="ARBA00022777"/>
    </source>
</evidence>
<dbReference type="Gene3D" id="3.40.50.2300">
    <property type="match status" value="1"/>
</dbReference>
<dbReference type="InterPro" id="IPR052162">
    <property type="entry name" value="Sensor_kinase/Photoreceptor"/>
</dbReference>
<dbReference type="SMART" id="SM00388">
    <property type="entry name" value="HisKA"/>
    <property type="match status" value="1"/>
</dbReference>
<dbReference type="InterPro" id="IPR029016">
    <property type="entry name" value="GAF-like_dom_sf"/>
</dbReference>
<dbReference type="InterPro" id="IPR013655">
    <property type="entry name" value="PAS_fold_3"/>
</dbReference>
<evidence type="ECO:0000259" key="10">
    <source>
        <dbReference type="PROSITE" id="PS50113"/>
    </source>
</evidence>
<dbReference type="InterPro" id="IPR005467">
    <property type="entry name" value="His_kinase_dom"/>
</dbReference>
<dbReference type="EC" id="2.7.13.3" evidence="2"/>
<feature type="domain" description="PAC" evidence="10">
    <location>
        <begin position="239"/>
        <end position="291"/>
    </location>
</feature>
<feature type="domain" description="PAS" evidence="9">
    <location>
        <begin position="164"/>
        <end position="236"/>
    </location>
</feature>
<dbReference type="InterPro" id="IPR003661">
    <property type="entry name" value="HisK_dim/P_dom"/>
</dbReference>
<keyword evidence="12" id="KW-1185">Reference proteome</keyword>
<evidence type="ECO:0000259" key="8">
    <source>
        <dbReference type="PROSITE" id="PS50110"/>
    </source>
</evidence>
<evidence type="ECO:0000259" key="7">
    <source>
        <dbReference type="PROSITE" id="PS50109"/>
    </source>
</evidence>
<evidence type="ECO:0000256" key="1">
    <source>
        <dbReference type="ARBA" id="ARBA00000085"/>
    </source>
</evidence>
<reference evidence="11 12" key="1">
    <citation type="submission" date="2015-10" db="EMBL/GenBank/DDBJ databases">
        <title>Draft Genome Sequence of Chlorobium limicola strain Frasassi Growing under Artificial Lighting in the Frasassi Cave System.</title>
        <authorList>
            <person name="Mansor M."/>
            <person name="Macalady J."/>
        </authorList>
    </citation>
    <scope>NUCLEOTIDE SEQUENCE [LARGE SCALE GENOMIC DNA]</scope>
    <source>
        <strain evidence="11 12">Frasassi</strain>
    </source>
</reference>
<evidence type="ECO:0000313" key="12">
    <source>
        <dbReference type="Proteomes" id="UP000053937"/>
    </source>
</evidence>
<dbReference type="SUPFAM" id="SSF55785">
    <property type="entry name" value="PYP-like sensor domain (PAS domain)"/>
    <property type="match status" value="4"/>
</dbReference>
<evidence type="ECO:0000256" key="6">
    <source>
        <dbReference type="PROSITE-ProRule" id="PRU00169"/>
    </source>
</evidence>
<dbReference type="PROSITE" id="PS50110">
    <property type="entry name" value="RESPONSE_REGULATORY"/>
    <property type="match status" value="1"/>
</dbReference>
<dbReference type="SUPFAM" id="SSF55874">
    <property type="entry name" value="ATPase domain of HSP90 chaperone/DNA topoisomerase II/histidine kinase"/>
    <property type="match status" value="1"/>
</dbReference>
<dbReference type="GO" id="GO:0000155">
    <property type="term" value="F:phosphorelay sensor kinase activity"/>
    <property type="evidence" value="ECO:0007669"/>
    <property type="project" value="InterPro"/>
</dbReference>
<dbReference type="AlphaFoldDB" id="A0A124G8P1"/>
<organism evidence="11 12">
    <name type="scientific">Chlorobium limicola</name>
    <dbReference type="NCBI Taxonomy" id="1092"/>
    <lineage>
        <taxon>Bacteria</taxon>
        <taxon>Pseudomonadati</taxon>
        <taxon>Chlorobiota</taxon>
        <taxon>Chlorobiia</taxon>
        <taxon>Chlorobiales</taxon>
        <taxon>Chlorobiaceae</taxon>
        <taxon>Chlorobium/Pelodictyon group</taxon>
        <taxon>Chlorobium</taxon>
    </lineage>
</organism>
<dbReference type="PROSITE" id="PS50113">
    <property type="entry name" value="PAC"/>
    <property type="match status" value="2"/>
</dbReference>
<dbReference type="CDD" id="cd00082">
    <property type="entry name" value="HisKA"/>
    <property type="match status" value="1"/>
</dbReference>
<keyword evidence="3 6" id="KW-0597">Phosphoprotein</keyword>
<feature type="domain" description="PAS" evidence="9">
    <location>
        <begin position="292"/>
        <end position="363"/>
    </location>
</feature>
<dbReference type="InterPro" id="IPR035965">
    <property type="entry name" value="PAS-like_dom_sf"/>
</dbReference>
<dbReference type="Gene3D" id="3.30.450.20">
    <property type="entry name" value="PAS domain"/>
    <property type="match status" value="4"/>
</dbReference>
<dbReference type="Gene3D" id="1.10.287.130">
    <property type="match status" value="1"/>
</dbReference>
<dbReference type="PANTHER" id="PTHR43304:SF1">
    <property type="entry name" value="PAC DOMAIN-CONTAINING PROTEIN"/>
    <property type="match status" value="1"/>
</dbReference>
<evidence type="ECO:0000259" key="9">
    <source>
        <dbReference type="PROSITE" id="PS50112"/>
    </source>
</evidence>
<dbReference type="SMART" id="SM00086">
    <property type="entry name" value="PAC"/>
    <property type="match status" value="4"/>
</dbReference>
<dbReference type="SMART" id="SM00448">
    <property type="entry name" value="REC"/>
    <property type="match status" value="1"/>
</dbReference>
<protein>
    <recommendedName>
        <fullName evidence="2">histidine kinase</fullName>
        <ecNumber evidence="2">2.7.13.3</ecNumber>
    </recommendedName>
</protein>
<dbReference type="Gene3D" id="3.30.450.40">
    <property type="match status" value="1"/>
</dbReference>
<name>A0A124G8P1_CHLLI</name>
<dbReference type="PRINTS" id="PR00344">
    <property type="entry name" value="BCTRLSENSOR"/>
</dbReference>
<feature type="domain" description="Histidine kinase" evidence="7">
    <location>
        <begin position="719"/>
        <end position="942"/>
    </location>
</feature>
<dbReference type="Pfam" id="PF13426">
    <property type="entry name" value="PAS_9"/>
    <property type="match status" value="2"/>
</dbReference>
<dbReference type="Gene3D" id="2.10.70.100">
    <property type="match status" value="1"/>
</dbReference>
<dbReference type="Proteomes" id="UP000053937">
    <property type="component" value="Unassembled WGS sequence"/>
</dbReference>
<evidence type="ECO:0000256" key="2">
    <source>
        <dbReference type="ARBA" id="ARBA00012438"/>
    </source>
</evidence>
<dbReference type="InterPro" id="IPR000700">
    <property type="entry name" value="PAS-assoc_C"/>
</dbReference>
<comment type="caution">
    <text evidence="11">The sequence shown here is derived from an EMBL/GenBank/DDBJ whole genome shotgun (WGS) entry which is preliminary data.</text>
</comment>
<dbReference type="EMBL" id="LMBR01000154">
    <property type="protein sequence ID" value="KUL26577.1"/>
    <property type="molecule type" value="Genomic_DNA"/>
</dbReference>
<dbReference type="InterPro" id="IPR036890">
    <property type="entry name" value="HATPase_C_sf"/>
</dbReference>
<feature type="domain" description="PAC" evidence="10">
    <location>
        <begin position="647"/>
        <end position="699"/>
    </location>
</feature>
<accession>A0A124G8P1</accession>
<dbReference type="InterPro" id="IPR000014">
    <property type="entry name" value="PAS"/>
</dbReference>
<dbReference type="SUPFAM" id="SSF55781">
    <property type="entry name" value="GAF domain-like"/>
    <property type="match status" value="1"/>
</dbReference>
<dbReference type="SMART" id="SM00091">
    <property type="entry name" value="PAS"/>
    <property type="match status" value="4"/>
</dbReference>
<dbReference type="CDD" id="cd00130">
    <property type="entry name" value="PAS"/>
    <property type="match status" value="4"/>
</dbReference>
<dbReference type="PROSITE" id="PS50109">
    <property type="entry name" value="HIS_KIN"/>
    <property type="match status" value="1"/>
</dbReference>
<dbReference type="RefSeq" id="WP_059139119.1">
    <property type="nucleotide sequence ID" value="NZ_LMBR01000154.1"/>
</dbReference>
<evidence type="ECO:0000256" key="4">
    <source>
        <dbReference type="ARBA" id="ARBA00022679"/>
    </source>
</evidence>
<feature type="domain" description="Response regulatory" evidence="8">
    <location>
        <begin position="963"/>
        <end position="1079"/>
    </location>
</feature>
<dbReference type="Gene3D" id="3.30.565.10">
    <property type="entry name" value="Histidine kinase-like ATPase, C-terminal domain"/>
    <property type="match status" value="1"/>
</dbReference>
<dbReference type="InterPro" id="IPR004358">
    <property type="entry name" value="Sig_transdc_His_kin-like_C"/>
</dbReference>
<feature type="modified residue" description="4-aspartylphosphate" evidence="6">
    <location>
        <position position="1014"/>
    </location>
</feature>